<gene>
    <name evidence="2" type="ORF">NK718_02380</name>
</gene>
<organism evidence="2 3">
    <name type="scientific">Alsobacter ponti</name>
    <dbReference type="NCBI Taxonomy" id="2962936"/>
    <lineage>
        <taxon>Bacteria</taxon>
        <taxon>Pseudomonadati</taxon>
        <taxon>Pseudomonadota</taxon>
        <taxon>Alphaproteobacteria</taxon>
        <taxon>Hyphomicrobiales</taxon>
        <taxon>Alsobacteraceae</taxon>
        <taxon>Alsobacter</taxon>
    </lineage>
</organism>
<evidence type="ECO:0000313" key="3">
    <source>
        <dbReference type="Proteomes" id="UP001205890"/>
    </source>
</evidence>
<dbReference type="RefSeq" id="WP_254738268.1">
    <property type="nucleotide sequence ID" value="NZ_JANCLU010000002.1"/>
</dbReference>
<accession>A0ABT1L7A7</accession>
<sequence length="130" mass="13834">MSKSVQKKLGRRYMDYLEAREAHSSLQAVPIVVASRATESIGLLSGENLSAQLLLEIDAFKLELRALKRLQKAVAALGASKPNGKANSKRIKKAKPDGQSKGSAGNLLDIQPAGTASKKAGRPRVSQAAR</sequence>
<dbReference type="Proteomes" id="UP001205890">
    <property type="component" value="Unassembled WGS sequence"/>
</dbReference>
<name>A0ABT1L7A7_9HYPH</name>
<evidence type="ECO:0000256" key="1">
    <source>
        <dbReference type="SAM" id="MobiDB-lite"/>
    </source>
</evidence>
<dbReference type="EMBL" id="JANCLU010000002">
    <property type="protein sequence ID" value="MCP8937350.1"/>
    <property type="molecule type" value="Genomic_DNA"/>
</dbReference>
<evidence type="ECO:0000313" key="2">
    <source>
        <dbReference type="EMBL" id="MCP8937350.1"/>
    </source>
</evidence>
<keyword evidence="3" id="KW-1185">Reference proteome</keyword>
<proteinExistence type="predicted"/>
<comment type="caution">
    <text evidence="2">The sequence shown here is derived from an EMBL/GenBank/DDBJ whole genome shotgun (WGS) entry which is preliminary data.</text>
</comment>
<protein>
    <submittedName>
        <fullName evidence="2">Uncharacterized protein</fullName>
    </submittedName>
</protein>
<feature type="region of interest" description="Disordered" evidence="1">
    <location>
        <begin position="78"/>
        <end position="130"/>
    </location>
</feature>
<reference evidence="2 3" key="1">
    <citation type="submission" date="2022-07" db="EMBL/GenBank/DDBJ databases">
        <authorList>
            <person name="Li W.-J."/>
            <person name="Deng Q.-Q."/>
        </authorList>
    </citation>
    <scope>NUCLEOTIDE SEQUENCE [LARGE SCALE GENOMIC DNA]</scope>
    <source>
        <strain evidence="2 3">SYSU M60028</strain>
    </source>
</reference>